<gene>
    <name evidence="3" type="ORF">GCM10011519_03840</name>
</gene>
<dbReference type="InterPro" id="IPR006626">
    <property type="entry name" value="PbH1"/>
</dbReference>
<dbReference type="AlphaFoldDB" id="A0A917B9Y3"/>
<feature type="region of interest" description="Disordered" evidence="1">
    <location>
        <begin position="433"/>
        <end position="460"/>
    </location>
</feature>
<accession>A0A917B9Y3</accession>
<comment type="caution">
    <text evidence="3">The sequence shown here is derived from an EMBL/GenBank/DDBJ whole genome shotgun (WGS) entry which is preliminary data.</text>
</comment>
<dbReference type="SUPFAM" id="SSF51126">
    <property type="entry name" value="Pectin lyase-like"/>
    <property type="match status" value="1"/>
</dbReference>
<dbReference type="SMART" id="SM00710">
    <property type="entry name" value="PbH1"/>
    <property type="match status" value="4"/>
</dbReference>
<evidence type="ECO:0000313" key="3">
    <source>
        <dbReference type="EMBL" id="GGF33642.1"/>
    </source>
</evidence>
<proteinExistence type="predicted"/>
<evidence type="ECO:0000313" key="4">
    <source>
        <dbReference type="Proteomes" id="UP000649179"/>
    </source>
</evidence>
<organism evidence="3 4">
    <name type="scientific">Marmoricola endophyticus</name>
    <dbReference type="NCBI Taxonomy" id="2040280"/>
    <lineage>
        <taxon>Bacteria</taxon>
        <taxon>Bacillati</taxon>
        <taxon>Actinomycetota</taxon>
        <taxon>Actinomycetes</taxon>
        <taxon>Propionibacteriales</taxon>
        <taxon>Nocardioidaceae</taxon>
        <taxon>Marmoricola</taxon>
    </lineage>
</organism>
<feature type="region of interest" description="Disordered" evidence="1">
    <location>
        <begin position="62"/>
        <end position="89"/>
    </location>
</feature>
<dbReference type="Proteomes" id="UP000649179">
    <property type="component" value="Unassembled WGS sequence"/>
</dbReference>
<reference evidence="3" key="1">
    <citation type="journal article" date="2014" name="Int. J. Syst. Evol. Microbiol.">
        <title>Complete genome sequence of Corynebacterium casei LMG S-19264T (=DSM 44701T), isolated from a smear-ripened cheese.</title>
        <authorList>
            <consortium name="US DOE Joint Genome Institute (JGI-PGF)"/>
            <person name="Walter F."/>
            <person name="Albersmeier A."/>
            <person name="Kalinowski J."/>
            <person name="Ruckert C."/>
        </authorList>
    </citation>
    <scope>NUCLEOTIDE SEQUENCE</scope>
    <source>
        <strain evidence="3">CGMCC 1.16067</strain>
    </source>
</reference>
<keyword evidence="4" id="KW-1185">Reference proteome</keyword>
<evidence type="ECO:0000259" key="2">
    <source>
        <dbReference type="Pfam" id="PF13229"/>
    </source>
</evidence>
<protein>
    <recommendedName>
        <fullName evidence="2">Right handed beta helix domain-containing protein</fullName>
    </recommendedName>
</protein>
<dbReference type="EMBL" id="BMKQ01000001">
    <property type="protein sequence ID" value="GGF33642.1"/>
    <property type="molecule type" value="Genomic_DNA"/>
</dbReference>
<feature type="domain" description="Right handed beta helix" evidence="2">
    <location>
        <begin position="159"/>
        <end position="321"/>
    </location>
</feature>
<reference evidence="3" key="2">
    <citation type="submission" date="2020-09" db="EMBL/GenBank/DDBJ databases">
        <authorList>
            <person name="Sun Q."/>
            <person name="Zhou Y."/>
        </authorList>
    </citation>
    <scope>NUCLEOTIDE SEQUENCE</scope>
    <source>
        <strain evidence="3">CGMCC 1.16067</strain>
    </source>
</reference>
<feature type="compositionally biased region" description="Low complexity" evidence="1">
    <location>
        <begin position="62"/>
        <end position="71"/>
    </location>
</feature>
<dbReference type="InterPro" id="IPR012334">
    <property type="entry name" value="Pectin_lyas_fold"/>
</dbReference>
<dbReference type="RefSeq" id="WP_188777751.1">
    <property type="nucleotide sequence ID" value="NZ_BMKQ01000001.1"/>
</dbReference>
<feature type="compositionally biased region" description="Basic and acidic residues" evidence="1">
    <location>
        <begin position="441"/>
        <end position="460"/>
    </location>
</feature>
<name>A0A917B9Y3_9ACTN</name>
<dbReference type="Pfam" id="PF13229">
    <property type="entry name" value="Beta_helix"/>
    <property type="match status" value="1"/>
</dbReference>
<evidence type="ECO:0000256" key="1">
    <source>
        <dbReference type="SAM" id="MobiDB-lite"/>
    </source>
</evidence>
<dbReference type="InterPro" id="IPR011050">
    <property type="entry name" value="Pectin_lyase_fold/virulence"/>
</dbReference>
<sequence length="460" mass="46668">MSRLLPPRRSATLAAGVVVLAGAALTLVGPASAVPSAGATTASAGPTPPGPALTITRSATSLRSSTASAESPATVVRRVSPTGNDAASGSVLAPWRTLARASRDPLPAGALLVLDRGAAYQGTLSVSGSGTAARPIRIAPIGSGAAPVIENGECLQLHGSYVDVSGLLVRNCAWAGVSVQGAHQTVHGMRVTGNVAGVHVMPSATDARIVGNDIYDNRRLSPGKDGPNDDSGVNGVAVQGTRTVITGNRISGHHAPSPDYGIEGSAVEVYGARDTTISGNSSIDNSTFVELGDASTNATRIIRNTVTSVVPNGYFVVTRGAADSFGPVRGTVVNHNSVAMNGDGDGGLVCYAGCSPAIMSASDNIIVARRSPTWTDGSGMGGRNNILVNDSDPSTARRLFVDRRRDLRLVAASSAVDTAGVCRPVLIDQVPSPSLGASSRTCRDGNGDRRSGLDIGALER</sequence>
<dbReference type="InterPro" id="IPR039448">
    <property type="entry name" value="Beta_helix"/>
</dbReference>
<dbReference type="Gene3D" id="2.160.20.10">
    <property type="entry name" value="Single-stranded right-handed beta-helix, Pectin lyase-like"/>
    <property type="match status" value="1"/>
</dbReference>